<evidence type="ECO:0000313" key="2">
    <source>
        <dbReference type="EMBL" id="QDE37572.1"/>
    </source>
</evidence>
<dbReference type="PANTHER" id="PTHR30522">
    <property type="entry name" value="NUCLEOSIDE TRIPHOSPHATE PYROPHOSPHOHYDROLASE"/>
    <property type="match status" value="1"/>
</dbReference>
<dbReference type="Gene3D" id="1.10.287.1080">
    <property type="entry name" value="MazG-like"/>
    <property type="match status" value="1"/>
</dbReference>
<dbReference type="InterPro" id="IPR048015">
    <property type="entry name" value="NTP-PPase_MazG-like_N"/>
</dbReference>
<gene>
    <name evidence="2" type="ORF">FI836_04705</name>
</gene>
<dbReference type="PANTHER" id="PTHR30522:SF0">
    <property type="entry name" value="NUCLEOSIDE TRIPHOSPHATE PYROPHOSPHOHYDROLASE"/>
    <property type="match status" value="1"/>
</dbReference>
<evidence type="ECO:0000313" key="3">
    <source>
        <dbReference type="Proteomes" id="UP000320536"/>
    </source>
</evidence>
<organism evidence="2 3">
    <name type="scientific">Chlamydophila parapsittaci</name>
    <dbReference type="NCBI Taxonomy" id="344886"/>
    <lineage>
        <taxon>Bacteria</taxon>
        <taxon>Pseudomonadati</taxon>
        <taxon>Chlamydiota</taxon>
        <taxon>Chlamydiia</taxon>
        <taxon>Chlamydiales</taxon>
        <taxon>Chlamydiaceae</taxon>
        <taxon>Chlamydia/Chlamydophila group</taxon>
        <taxon>Chlamydia</taxon>
    </lineage>
</organism>
<name>A0ABX5VYT6_9CHLA</name>
<protein>
    <submittedName>
        <fullName evidence="2">Nucleotide pyrophosphohydrolase</fullName>
    </submittedName>
</protein>
<proteinExistence type="predicted"/>
<accession>A0ABX5VYT6</accession>
<dbReference type="Pfam" id="PF03819">
    <property type="entry name" value="MazG"/>
    <property type="match status" value="1"/>
</dbReference>
<dbReference type="SUPFAM" id="SSF101386">
    <property type="entry name" value="all-alpha NTP pyrophosphatases"/>
    <property type="match status" value="1"/>
</dbReference>
<feature type="domain" description="NTP pyrophosphohydrolase MazG-like" evidence="1">
    <location>
        <begin position="31"/>
        <end position="105"/>
    </location>
</feature>
<dbReference type="Proteomes" id="UP000320536">
    <property type="component" value="Chromosome"/>
</dbReference>
<reference evidence="2 3" key="1">
    <citation type="journal article" date="2020" name="Data Brief">
        <title>Data of de novo genome assembly of the Chlamydia psittaci strain isolated from the livestock in Volga Region, Russian Federation.</title>
        <authorList>
            <person name="Feodorova V.A."/>
            <person name="Zaitsev S.S."/>
            <person name="Khizhnyakova M.A."/>
            <person name="Saltykov Y.V."/>
            <person name="Evstifeev V.V."/>
            <person name="Khusainov F.M."/>
            <person name="Yakovlev S.I."/>
            <person name="Larionova O.S."/>
            <person name="Motin V.L."/>
        </authorList>
    </citation>
    <scope>NUCLEOTIDE SEQUENCE [LARGE SCALE GENOMIC DNA]</scope>
    <source>
        <strain evidence="2 3">Rostinovo-70</strain>
    </source>
</reference>
<dbReference type="CDD" id="cd11528">
    <property type="entry name" value="NTP-PPase_MazG_Nterm"/>
    <property type="match status" value="1"/>
</dbReference>
<sequence length="131" mass="15149">MKFMKNIDFSQLLELVRKMVLDGVCPWTDRQDFDSIIHHILQECKELCEAVHERHPVEEVTSEAGDVLTLVLLLCFKMESLGMTSVGAIVNEAFAKIRRRAPHVFDTSKTISYEEARKAWTLAKLEEKREK</sequence>
<keyword evidence="3" id="KW-1185">Reference proteome</keyword>
<dbReference type="EMBL" id="CP041038">
    <property type="protein sequence ID" value="QDE37572.1"/>
    <property type="molecule type" value="Genomic_DNA"/>
</dbReference>
<dbReference type="InterPro" id="IPR004518">
    <property type="entry name" value="MazG-like_dom"/>
</dbReference>
<evidence type="ECO:0000259" key="1">
    <source>
        <dbReference type="Pfam" id="PF03819"/>
    </source>
</evidence>
<dbReference type="InterPro" id="IPR011551">
    <property type="entry name" value="NTP_PyrPHydrolase_MazG"/>
</dbReference>